<dbReference type="PANTHER" id="PTHR34322:SF2">
    <property type="entry name" value="TRANSPOSASE IS200-LIKE DOMAIN-CONTAINING PROTEIN"/>
    <property type="match status" value="1"/>
</dbReference>
<dbReference type="GO" id="GO:0003677">
    <property type="term" value="F:DNA binding"/>
    <property type="evidence" value="ECO:0007669"/>
    <property type="project" value="InterPro"/>
</dbReference>
<comment type="caution">
    <text evidence="1">The sequence shown here is derived from an EMBL/GenBank/DDBJ whole genome shotgun (WGS) entry which is preliminary data.</text>
</comment>
<dbReference type="PANTHER" id="PTHR34322">
    <property type="entry name" value="TRANSPOSASE, Y1_TNP DOMAIN-CONTAINING"/>
    <property type="match status" value="1"/>
</dbReference>
<sequence length="95" mass="10904">MCQENIYLLELVRYIHLNPIRAGIAKDLKSLDRYAYTGHSIIMGKRKNPWQDTDSVLQLFGKSQYAARKKYRDFVDKGIGRGRNPEMTGGGLLRS</sequence>
<reference evidence="1" key="1">
    <citation type="journal article" date="2014" name="Front. Microbiol.">
        <title>High frequency of phylogenetically diverse reductive dehalogenase-homologous genes in deep subseafloor sedimentary metagenomes.</title>
        <authorList>
            <person name="Kawai M."/>
            <person name="Futagami T."/>
            <person name="Toyoda A."/>
            <person name="Takaki Y."/>
            <person name="Nishi S."/>
            <person name="Hori S."/>
            <person name="Arai W."/>
            <person name="Tsubouchi T."/>
            <person name="Morono Y."/>
            <person name="Uchiyama I."/>
            <person name="Ito T."/>
            <person name="Fujiyama A."/>
            <person name="Inagaki F."/>
            <person name="Takami H."/>
        </authorList>
    </citation>
    <scope>NUCLEOTIDE SEQUENCE</scope>
    <source>
        <strain evidence="1">Expedition CK06-06</strain>
    </source>
</reference>
<feature type="non-terminal residue" evidence="1">
    <location>
        <position position="95"/>
    </location>
</feature>
<dbReference type="InterPro" id="IPR036515">
    <property type="entry name" value="Transposase_17_sf"/>
</dbReference>
<dbReference type="AlphaFoldDB" id="X0TE76"/>
<dbReference type="EMBL" id="BARS01011613">
    <property type="protein sequence ID" value="GAF91848.1"/>
    <property type="molecule type" value="Genomic_DNA"/>
</dbReference>
<dbReference type="GO" id="GO:0006313">
    <property type="term" value="P:DNA transposition"/>
    <property type="evidence" value="ECO:0007669"/>
    <property type="project" value="InterPro"/>
</dbReference>
<name>X0TE76_9ZZZZ</name>
<proteinExistence type="predicted"/>
<evidence type="ECO:0000313" key="1">
    <source>
        <dbReference type="EMBL" id="GAF91848.1"/>
    </source>
</evidence>
<organism evidence="1">
    <name type="scientific">marine sediment metagenome</name>
    <dbReference type="NCBI Taxonomy" id="412755"/>
    <lineage>
        <taxon>unclassified sequences</taxon>
        <taxon>metagenomes</taxon>
        <taxon>ecological metagenomes</taxon>
    </lineage>
</organism>
<protein>
    <recommendedName>
        <fullName evidence="2">Transposase IS200-like domain-containing protein</fullName>
    </recommendedName>
</protein>
<gene>
    <name evidence="1" type="ORF">S01H1_21057</name>
</gene>
<dbReference type="Gene3D" id="3.30.70.1290">
    <property type="entry name" value="Transposase IS200-like"/>
    <property type="match status" value="1"/>
</dbReference>
<dbReference type="GO" id="GO:0004803">
    <property type="term" value="F:transposase activity"/>
    <property type="evidence" value="ECO:0007669"/>
    <property type="project" value="InterPro"/>
</dbReference>
<evidence type="ECO:0008006" key="2">
    <source>
        <dbReference type="Google" id="ProtNLM"/>
    </source>
</evidence>
<accession>X0TE76</accession>